<feature type="transmembrane region" description="Helical" evidence="1">
    <location>
        <begin position="50"/>
        <end position="73"/>
    </location>
</feature>
<name>A0A2D0KTK6_9GAMM</name>
<accession>A0A2D0KTK6</accession>
<keyword evidence="1" id="KW-1133">Transmembrane helix</keyword>
<organism evidence="2 3">
    <name type="scientific">Xenorhabdus stockiae</name>
    <dbReference type="NCBI Taxonomy" id="351614"/>
    <lineage>
        <taxon>Bacteria</taxon>
        <taxon>Pseudomonadati</taxon>
        <taxon>Pseudomonadota</taxon>
        <taxon>Gammaproteobacteria</taxon>
        <taxon>Enterobacterales</taxon>
        <taxon>Morganellaceae</taxon>
        <taxon>Xenorhabdus</taxon>
    </lineage>
</organism>
<keyword evidence="3" id="KW-1185">Reference proteome</keyword>
<keyword evidence="1" id="KW-0472">Membrane</keyword>
<reference evidence="2 3" key="1">
    <citation type="journal article" date="2017" name="Nat. Microbiol.">
        <title>Natural product diversity associated with the nematode symbionts Photorhabdus and Xenorhabdus.</title>
        <authorList>
            <person name="Tobias N.J."/>
            <person name="Wolff H."/>
            <person name="Djahanschiri B."/>
            <person name="Grundmann F."/>
            <person name="Kronenwerth M."/>
            <person name="Shi Y.M."/>
            <person name="Simonyi S."/>
            <person name="Grun P."/>
            <person name="Shapiro-Ilan D."/>
            <person name="Pidot S.J."/>
            <person name="Stinear T.P."/>
            <person name="Ebersberger I."/>
            <person name="Bode H.B."/>
        </authorList>
    </citation>
    <scope>NUCLEOTIDE SEQUENCE [LARGE SCALE GENOMIC DNA]</scope>
    <source>
        <strain evidence="2 3">DSM 17904</strain>
    </source>
</reference>
<dbReference type="RefSeq" id="WP_099124239.1">
    <property type="nucleotide sequence ID" value="NZ_CAWNRH010000148.1"/>
</dbReference>
<proteinExistence type="predicted"/>
<comment type="caution">
    <text evidence="2">The sequence shown here is derived from an EMBL/GenBank/DDBJ whole genome shotgun (WGS) entry which is preliminary data.</text>
</comment>
<evidence type="ECO:0000256" key="1">
    <source>
        <dbReference type="SAM" id="Phobius"/>
    </source>
</evidence>
<dbReference type="AlphaFoldDB" id="A0A2D0KTK6"/>
<evidence type="ECO:0000313" key="3">
    <source>
        <dbReference type="Proteomes" id="UP000222366"/>
    </source>
</evidence>
<protein>
    <submittedName>
        <fullName evidence="2">Uncharacterized protein</fullName>
    </submittedName>
</protein>
<dbReference type="EMBL" id="NJAJ01000007">
    <property type="protein sequence ID" value="PHM66655.1"/>
    <property type="molecule type" value="Genomic_DNA"/>
</dbReference>
<keyword evidence="1" id="KW-0812">Transmembrane</keyword>
<dbReference type="Proteomes" id="UP000222366">
    <property type="component" value="Unassembled WGS sequence"/>
</dbReference>
<sequence length="76" mass="8697">MNELAQLNENFTDDFWRHLDKISDNFKDVLKSIASALKELKILSTNLESIIDSIIGVIISLLEISISIAKYFLQKQ</sequence>
<evidence type="ECO:0000313" key="2">
    <source>
        <dbReference type="EMBL" id="PHM66655.1"/>
    </source>
</evidence>
<gene>
    <name evidence="2" type="ORF">Xsto_00984</name>
</gene>